<dbReference type="Proteomes" id="UP000001471">
    <property type="component" value="Unassembled WGS sequence"/>
</dbReference>
<dbReference type="HOGENOM" id="CLU_2198305_0_0_1"/>
<reference evidence="2" key="1">
    <citation type="journal article" date="2013" name="G3 (Bethesda)">
        <title>Comparative genomics of a plant-pathogenic fungus, Pyrenophora tritici-repentis, reveals transduplication and the impact of repeat elements on pathogenicity and population divergence.</title>
        <authorList>
            <person name="Manning V.A."/>
            <person name="Pandelova I."/>
            <person name="Dhillon B."/>
            <person name="Wilhelm L.J."/>
            <person name="Goodwin S.B."/>
            <person name="Berlin A.M."/>
            <person name="Figueroa M."/>
            <person name="Freitag M."/>
            <person name="Hane J.K."/>
            <person name="Henrissat B."/>
            <person name="Holman W.H."/>
            <person name="Kodira C.D."/>
            <person name="Martin J."/>
            <person name="Oliver R.P."/>
            <person name="Robbertse B."/>
            <person name="Schackwitz W."/>
            <person name="Schwartz D.C."/>
            <person name="Spatafora J.W."/>
            <person name="Turgeon B.G."/>
            <person name="Yandava C."/>
            <person name="Young S."/>
            <person name="Zhou S."/>
            <person name="Zeng Q."/>
            <person name="Grigoriev I.V."/>
            <person name="Ma L.-J."/>
            <person name="Ciuffetti L.M."/>
        </authorList>
    </citation>
    <scope>NUCLEOTIDE SEQUENCE [LARGE SCALE GENOMIC DNA]</scope>
    <source>
        <strain evidence="2">Pt-1C-BFP</strain>
    </source>
</reference>
<proteinExistence type="predicted"/>
<evidence type="ECO:0000313" key="1">
    <source>
        <dbReference type="EMBL" id="EDU49145.1"/>
    </source>
</evidence>
<dbReference type="InParanoid" id="B2W8B7"/>
<evidence type="ECO:0008006" key="3">
    <source>
        <dbReference type="Google" id="ProtNLM"/>
    </source>
</evidence>
<dbReference type="EMBL" id="DS231620">
    <property type="protein sequence ID" value="EDU49145.1"/>
    <property type="molecule type" value="Genomic_DNA"/>
</dbReference>
<evidence type="ECO:0000313" key="2">
    <source>
        <dbReference type="Proteomes" id="UP000001471"/>
    </source>
</evidence>
<name>B2W8B7_PYRTR</name>
<gene>
    <name evidence="1" type="ORF">PTRG_06225</name>
</gene>
<sequence length="108" mass="12619">MPKDLRLFYKLDGFVQLRTKKIGLRDFLFTQRVPGVTSSRCQCGERRQTVAHILLHCRMLKDLRNQVFDNLEGRHNLRAILTHYVSMLLESTGADFYIKPQRALVSAR</sequence>
<organism evidence="1 2">
    <name type="scientific">Pyrenophora tritici-repentis (strain Pt-1C-BFP)</name>
    <name type="common">Wheat tan spot fungus</name>
    <name type="synonym">Drechslera tritici-repentis</name>
    <dbReference type="NCBI Taxonomy" id="426418"/>
    <lineage>
        <taxon>Eukaryota</taxon>
        <taxon>Fungi</taxon>
        <taxon>Dikarya</taxon>
        <taxon>Ascomycota</taxon>
        <taxon>Pezizomycotina</taxon>
        <taxon>Dothideomycetes</taxon>
        <taxon>Pleosporomycetidae</taxon>
        <taxon>Pleosporales</taxon>
        <taxon>Pleosporineae</taxon>
        <taxon>Pleosporaceae</taxon>
        <taxon>Pyrenophora</taxon>
    </lineage>
</organism>
<accession>B2W8B7</accession>
<protein>
    <recommendedName>
        <fullName evidence="3">Reverse transcriptase zinc-binding domain-containing protein</fullName>
    </recommendedName>
</protein>
<dbReference type="AlphaFoldDB" id="B2W8B7"/>
<dbReference type="STRING" id="426418.B2W8B7"/>
<dbReference type="OrthoDB" id="3690391at2759"/>